<dbReference type="InterPro" id="IPR001878">
    <property type="entry name" value="Znf_CCHC"/>
</dbReference>
<proteinExistence type="predicted"/>
<dbReference type="InterPro" id="IPR043502">
    <property type="entry name" value="DNA/RNA_pol_sf"/>
</dbReference>
<evidence type="ECO:0008006" key="6">
    <source>
        <dbReference type="Google" id="ProtNLM"/>
    </source>
</evidence>
<gene>
    <name evidence="5" type="ORF">Tci_054352</name>
</gene>
<dbReference type="SUPFAM" id="SSF56672">
    <property type="entry name" value="DNA/RNA polymerases"/>
    <property type="match status" value="1"/>
</dbReference>
<evidence type="ECO:0000259" key="4">
    <source>
        <dbReference type="PROSITE" id="PS50878"/>
    </source>
</evidence>
<dbReference type="PROSITE" id="PS50158">
    <property type="entry name" value="ZF_CCHC"/>
    <property type="match status" value="1"/>
</dbReference>
<dbReference type="PANTHER" id="PTHR46890">
    <property type="entry name" value="NON-LTR RETROLELEMENT REVERSE TRANSCRIPTASE-LIKE PROTEIN-RELATED"/>
    <property type="match status" value="1"/>
</dbReference>
<sequence>MKETPYELLKDVEKKQLGKNEEAKMTISNALPRKEYERVFMCKIAKERSKVTVIEEAKDLATLPLDELIGNLKVYEMVLNNDGVASKTTKERVKSLALKAKVTMKQTSDNSICQGESDEDEEINLVAKNFRKLSRKGVKVHDKFDIYQVKGNGGESLRCERKCYNCGSRNHLASNCPKPNNKAFVRITWNDSEDDDEPQNNATFPVDLNEPETQHNIGDPSTIVTEEAKKVLTDELDSEGAYGMFQPYRLSDHSLAITAKLKALKKPMRKLLQSQGNLHARVNSLRSDLDEVQKALDINPYDMVLREAEAAKLQAFMEAKLVEERFLKQKAKIDCRIEVILDANNVEITVRIFVKKISDETKNNMVREVSNEEIKSAMFNIGDDRTPGPDGFSLVFFKKSWNIVGEDVCSAIKDFFHNGKLLKEINHTFLSLIPKVTNPTKVMDYRPISCCNVLYKCISKILSNRIIDALKEVISHNQSAFVLGRRISNNILMTQELMHNYHRKSGPPRCAFKVDIQKAYDTVNWGFLENILFCFGFYTFMIKWILACVTSASYSICINGEVHGYFNGMCGLRQSDPLSPYLFTLVMEILTLIIKRRIRRSNVFHYHHHCDELEIVNLCFADDLFLFAKGEVNLARLIMDALEEFQNVSGLVPSIPKSTVYFCNVRNSVKNAILNIMSFNEGMDTICPNLSDIVMHLTPIAHRRTTDSIFGKLILAASAYFIWVERNNRLFRSSSKNVDDVCDMIKVTISCAVWKHYRVDFDMH</sequence>
<dbReference type="EMBL" id="BKCJ010008467">
    <property type="protein sequence ID" value="GEU82374.1"/>
    <property type="molecule type" value="Genomic_DNA"/>
</dbReference>
<dbReference type="SUPFAM" id="SSF57756">
    <property type="entry name" value="Retrovirus zinc finger-like domains"/>
    <property type="match status" value="1"/>
</dbReference>
<evidence type="ECO:0000256" key="1">
    <source>
        <dbReference type="PROSITE-ProRule" id="PRU00047"/>
    </source>
</evidence>
<dbReference type="InterPro" id="IPR000477">
    <property type="entry name" value="RT_dom"/>
</dbReference>
<dbReference type="InterPro" id="IPR052343">
    <property type="entry name" value="Retrotransposon-Effector_Assoc"/>
</dbReference>
<keyword evidence="1" id="KW-0862">Zinc</keyword>
<organism evidence="5">
    <name type="scientific">Tanacetum cinerariifolium</name>
    <name type="common">Dalmatian daisy</name>
    <name type="synonym">Chrysanthemum cinerariifolium</name>
    <dbReference type="NCBI Taxonomy" id="118510"/>
    <lineage>
        <taxon>Eukaryota</taxon>
        <taxon>Viridiplantae</taxon>
        <taxon>Streptophyta</taxon>
        <taxon>Embryophyta</taxon>
        <taxon>Tracheophyta</taxon>
        <taxon>Spermatophyta</taxon>
        <taxon>Magnoliopsida</taxon>
        <taxon>eudicotyledons</taxon>
        <taxon>Gunneridae</taxon>
        <taxon>Pentapetalae</taxon>
        <taxon>asterids</taxon>
        <taxon>campanulids</taxon>
        <taxon>Asterales</taxon>
        <taxon>Asteraceae</taxon>
        <taxon>Asteroideae</taxon>
        <taxon>Anthemideae</taxon>
        <taxon>Anthemidinae</taxon>
        <taxon>Tanacetum</taxon>
    </lineage>
</organism>
<dbReference type="AlphaFoldDB" id="A0A6L2NCV5"/>
<dbReference type="Pfam" id="PF00078">
    <property type="entry name" value="RVT_1"/>
    <property type="match status" value="1"/>
</dbReference>
<comment type="caution">
    <text evidence="5">The sequence shown here is derived from an EMBL/GenBank/DDBJ whole genome shotgun (WGS) entry which is preliminary data.</text>
</comment>
<name>A0A6L2NCV5_TANCI</name>
<dbReference type="Gene3D" id="4.10.60.10">
    <property type="entry name" value="Zinc finger, CCHC-type"/>
    <property type="match status" value="1"/>
</dbReference>
<dbReference type="PROSITE" id="PS50878">
    <property type="entry name" value="RT_POL"/>
    <property type="match status" value="1"/>
</dbReference>
<dbReference type="PANTHER" id="PTHR46890:SF48">
    <property type="entry name" value="RNA-DIRECTED DNA POLYMERASE"/>
    <property type="match status" value="1"/>
</dbReference>
<accession>A0A6L2NCV5</accession>
<dbReference type="SMART" id="SM00343">
    <property type="entry name" value="ZnF_C2HC"/>
    <property type="match status" value="1"/>
</dbReference>
<evidence type="ECO:0000313" key="5">
    <source>
        <dbReference type="EMBL" id="GEU82374.1"/>
    </source>
</evidence>
<feature type="domain" description="CCHC-type" evidence="3">
    <location>
        <begin position="161"/>
        <end position="178"/>
    </location>
</feature>
<dbReference type="InterPro" id="IPR036875">
    <property type="entry name" value="Znf_CCHC_sf"/>
</dbReference>
<feature type="domain" description="Reverse transcriptase" evidence="4">
    <location>
        <begin position="414"/>
        <end position="681"/>
    </location>
</feature>
<keyword evidence="1" id="KW-0479">Metal-binding</keyword>
<dbReference type="CDD" id="cd01650">
    <property type="entry name" value="RT_nLTR_like"/>
    <property type="match status" value="1"/>
</dbReference>
<dbReference type="GO" id="GO:0008270">
    <property type="term" value="F:zinc ion binding"/>
    <property type="evidence" value="ECO:0007669"/>
    <property type="project" value="UniProtKB-KW"/>
</dbReference>
<protein>
    <recommendedName>
        <fullName evidence="6">Reverse transcriptase domain-containing protein</fullName>
    </recommendedName>
</protein>
<reference evidence="5" key="1">
    <citation type="journal article" date="2019" name="Sci. Rep.">
        <title>Draft genome of Tanacetum cinerariifolium, the natural source of mosquito coil.</title>
        <authorList>
            <person name="Yamashiro T."/>
            <person name="Shiraishi A."/>
            <person name="Satake H."/>
            <person name="Nakayama K."/>
        </authorList>
    </citation>
    <scope>NUCLEOTIDE SEQUENCE</scope>
</reference>
<evidence type="ECO:0000259" key="3">
    <source>
        <dbReference type="PROSITE" id="PS50158"/>
    </source>
</evidence>
<keyword evidence="1" id="KW-0863">Zinc-finger</keyword>
<dbReference type="GO" id="GO:0003676">
    <property type="term" value="F:nucleic acid binding"/>
    <property type="evidence" value="ECO:0007669"/>
    <property type="project" value="InterPro"/>
</dbReference>
<dbReference type="Pfam" id="PF00098">
    <property type="entry name" value="zf-CCHC"/>
    <property type="match status" value="1"/>
</dbReference>
<evidence type="ECO:0000256" key="2">
    <source>
        <dbReference type="SAM" id="MobiDB-lite"/>
    </source>
</evidence>
<feature type="region of interest" description="Disordered" evidence="2">
    <location>
        <begin position="191"/>
        <end position="219"/>
    </location>
</feature>